<feature type="domain" description="OmpR/PhoB-type" evidence="3">
    <location>
        <begin position="36"/>
        <end position="134"/>
    </location>
</feature>
<evidence type="ECO:0000256" key="2">
    <source>
        <dbReference type="PROSITE-ProRule" id="PRU01091"/>
    </source>
</evidence>
<dbReference type="GO" id="GO:0000160">
    <property type="term" value="P:phosphorelay signal transduction system"/>
    <property type="evidence" value="ECO:0007669"/>
    <property type="project" value="InterPro"/>
</dbReference>
<dbReference type="CDD" id="cd00383">
    <property type="entry name" value="trans_reg_C"/>
    <property type="match status" value="1"/>
</dbReference>
<evidence type="ECO:0000256" key="1">
    <source>
        <dbReference type="ARBA" id="ARBA00023125"/>
    </source>
</evidence>
<keyword evidence="5" id="KW-1185">Reference proteome</keyword>
<comment type="caution">
    <text evidence="4">The sequence shown here is derived from an EMBL/GenBank/DDBJ whole genome shotgun (WGS) entry which is preliminary data.</text>
</comment>
<dbReference type="SUPFAM" id="SSF46894">
    <property type="entry name" value="C-terminal effector domain of the bipartite response regulators"/>
    <property type="match status" value="1"/>
</dbReference>
<dbReference type="GO" id="GO:0003677">
    <property type="term" value="F:DNA binding"/>
    <property type="evidence" value="ECO:0007669"/>
    <property type="project" value="UniProtKB-UniRule"/>
</dbReference>
<gene>
    <name evidence="4" type="ORF">DY262_02110</name>
</gene>
<proteinExistence type="predicted"/>
<keyword evidence="1 2" id="KW-0238">DNA-binding</keyword>
<organism evidence="4 5">
    <name type="scientific">Hydrogenophaga borbori</name>
    <dbReference type="NCBI Taxonomy" id="2294117"/>
    <lineage>
        <taxon>Bacteria</taxon>
        <taxon>Pseudomonadati</taxon>
        <taxon>Pseudomonadota</taxon>
        <taxon>Betaproteobacteria</taxon>
        <taxon>Burkholderiales</taxon>
        <taxon>Comamonadaceae</taxon>
        <taxon>Hydrogenophaga</taxon>
    </lineage>
</organism>
<dbReference type="PANTHER" id="PTHR47691">
    <property type="entry name" value="REGULATOR-RELATED"/>
    <property type="match status" value="1"/>
</dbReference>
<protein>
    <recommendedName>
        <fullName evidence="3">OmpR/PhoB-type domain-containing protein</fullName>
    </recommendedName>
</protein>
<reference evidence="4 5" key="1">
    <citation type="submission" date="2018-08" db="EMBL/GenBank/DDBJ databases">
        <title>Hydrogenophaga sp. LA-38 isolated from sludge.</title>
        <authorList>
            <person name="Im W.-T."/>
        </authorList>
    </citation>
    <scope>NUCLEOTIDE SEQUENCE [LARGE SCALE GENOMIC DNA]</scope>
    <source>
        <strain evidence="4 5">LA-38</strain>
    </source>
</reference>
<dbReference type="GO" id="GO:0006355">
    <property type="term" value="P:regulation of DNA-templated transcription"/>
    <property type="evidence" value="ECO:0007669"/>
    <property type="project" value="InterPro"/>
</dbReference>
<dbReference type="PROSITE" id="PS51755">
    <property type="entry name" value="OMPR_PHOB"/>
    <property type="match status" value="1"/>
</dbReference>
<evidence type="ECO:0000313" key="5">
    <source>
        <dbReference type="Proteomes" id="UP000261931"/>
    </source>
</evidence>
<evidence type="ECO:0000259" key="3">
    <source>
        <dbReference type="PROSITE" id="PS51755"/>
    </source>
</evidence>
<dbReference type="Pfam" id="PF00486">
    <property type="entry name" value="Trans_reg_C"/>
    <property type="match status" value="1"/>
</dbReference>
<accession>A0A372EQ19</accession>
<dbReference type="InterPro" id="IPR001867">
    <property type="entry name" value="OmpR/PhoB-type_DNA-bd"/>
</dbReference>
<dbReference type="AlphaFoldDB" id="A0A372EQ19"/>
<dbReference type="InterPro" id="IPR036388">
    <property type="entry name" value="WH-like_DNA-bd_sf"/>
</dbReference>
<evidence type="ECO:0000313" key="4">
    <source>
        <dbReference type="EMBL" id="RFP82642.1"/>
    </source>
</evidence>
<dbReference type="Gene3D" id="1.10.10.10">
    <property type="entry name" value="Winged helix-like DNA-binding domain superfamily/Winged helix DNA-binding domain"/>
    <property type="match status" value="1"/>
</dbReference>
<dbReference type="InterPro" id="IPR016032">
    <property type="entry name" value="Sig_transdc_resp-reg_C-effctor"/>
</dbReference>
<dbReference type="Proteomes" id="UP000261931">
    <property type="component" value="Unassembled WGS sequence"/>
</dbReference>
<dbReference type="EMBL" id="QVLS01000001">
    <property type="protein sequence ID" value="RFP82642.1"/>
    <property type="molecule type" value="Genomic_DNA"/>
</dbReference>
<dbReference type="SMART" id="SM00862">
    <property type="entry name" value="Trans_reg_C"/>
    <property type="match status" value="1"/>
</dbReference>
<name>A0A372EQ19_9BURK</name>
<sequence length="753" mass="82839">MRKHSAVGRVRAAPVSLVQFTGAPAAPPPVGHPSGGDEFTFGPFVLRSDHRELTCDGVLRPLERRAFDLLLYLLKNHGRVVAKEELLEQVWQRRCVTDSVIAQAVLKVRKALSDAPGFECPVHTVHRVGYRVVGEVRHRRVAPGHTSRGAALLAVRWPLTRLDDELDLPTWMPVALAGFGVLSLQAHGVQPLDTDQTTTVVDDAVRAQSRLRLTDARDKDAAPATEAETVRPAFTMDIEISAPDWRTRVSASADSPFKAAWQAAGSAALAMRLRQILLSTSPGEVERRWERLAALVGHPPPLMGPASLHLPALWCRSLVERGLDAEADILMESAWRGDPRTPQEALELRRRASRSNAPHHEGWADLCLAVYEWTAGDSRRVAHLVDRALTHFDHVATTPQAVRAGATAEHLMAVVGADWAPPAWWRSLRDAPAVDGSAGIRRWHRLANLHRQITRETSGGPAFHRSSEAGSNVSPGCEGLQALLHALSGLTRHADGDLDTALSECSRAQELAERSPWLTPRILCRLALGDLAARLGDEARLGACLQGFDALPLTGLTRWNATRDWLLARRLRLNGLPHEAWRLVEKALPVLSHCSLWFRDEAWLFAIDIAWQTRSRTALQGLRETLGGHTRRDNRSITAIVLATDATIALLDNDVAHAHQLILRAWQTAPSSGAKRQLAMAAATAMLWRRPASSQTLDQALLQAGAWLQRSASGLRLSQLHRRPHSVPITVQAPSFYRVTEPAEDNTGWLWAP</sequence>
<feature type="DNA-binding region" description="OmpR/PhoB-type" evidence="2">
    <location>
        <begin position="36"/>
        <end position="134"/>
    </location>
</feature>
<dbReference type="PANTHER" id="PTHR47691:SF3">
    <property type="entry name" value="HTH-TYPE TRANSCRIPTIONAL REGULATOR RV0890C-RELATED"/>
    <property type="match status" value="1"/>
</dbReference>